<comment type="caution">
    <text evidence="3">The sequence shown here is derived from an EMBL/GenBank/DDBJ whole genome shotgun (WGS) entry which is preliminary data.</text>
</comment>
<feature type="region of interest" description="Disordered" evidence="1">
    <location>
        <begin position="1301"/>
        <end position="1346"/>
    </location>
</feature>
<dbReference type="PANTHER" id="PTHR22834:SF21">
    <property type="entry name" value="GUANYL NUCLEOTIDE EXCHANGE FACTOR, PUTATIVE (AFU_ORTHOLOGUE AFUA_5G11890)-RELATED"/>
    <property type="match status" value="1"/>
</dbReference>
<proteinExistence type="predicted"/>
<organism evidence="3 4">
    <name type="scientific">Golovinomyces cichoracearum</name>
    <dbReference type="NCBI Taxonomy" id="62708"/>
    <lineage>
        <taxon>Eukaryota</taxon>
        <taxon>Fungi</taxon>
        <taxon>Dikarya</taxon>
        <taxon>Ascomycota</taxon>
        <taxon>Pezizomycotina</taxon>
        <taxon>Leotiomycetes</taxon>
        <taxon>Erysiphales</taxon>
        <taxon>Erysiphaceae</taxon>
        <taxon>Golovinomyces</taxon>
    </lineage>
</organism>
<dbReference type="InterPro" id="IPR000219">
    <property type="entry name" value="DH_dom"/>
</dbReference>
<feature type="compositionally biased region" description="Polar residues" evidence="1">
    <location>
        <begin position="1198"/>
        <end position="1221"/>
    </location>
</feature>
<dbReference type="Gene3D" id="1.20.900.10">
    <property type="entry name" value="Dbl homology (DH) domain"/>
    <property type="match status" value="1"/>
</dbReference>
<reference evidence="3 4" key="1">
    <citation type="journal article" date="2018" name="BMC Genomics">
        <title>Comparative genome analyses reveal sequence features reflecting distinct modes of host-adaptation between dicot and monocot powdery mildew.</title>
        <authorList>
            <person name="Wu Y."/>
            <person name="Ma X."/>
            <person name="Pan Z."/>
            <person name="Kale S.D."/>
            <person name="Song Y."/>
            <person name="King H."/>
            <person name="Zhang Q."/>
            <person name="Presley C."/>
            <person name="Deng X."/>
            <person name="Wei C.I."/>
            <person name="Xiao S."/>
        </authorList>
    </citation>
    <scope>NUCLEOTIDE SEQUENCE [LARGE SCALE GENOMIC DNA]</scope>
    <source>
        <strain evidence="3">UMSG3</strain>
    </source>
</reference>
<dbReference type="PROSITE" id="PS50010">
    <property type="entry name" value="DH_2"/>
    <property type="match status" value="1"/>
</dbReference>
<dbReference type="GO" id="GO:0032955">
    <property type="term" value="P:regulation of division septum assembly"/>
    <property type="evidence" value="ECO:0007669"/>
    <property type="project" value="TreeGrafter"/>
</dbReference>
<feature type="compositionally biased region" description="Polar residues" evidence="1">
    <location>
        <begin position="1102"/>
        <end position="1128"/>
    </location>
</feature>
<dbReference type="STRING" id="62708.A0A420H9J5"/>
<evidence type="ECO:0000313" key="3">
    <source>
        <dbReference type="EMBL" id="RKF54081.1"/>
    </source>
</evidence>
<dbReference type="GO" id="GO:0005737">
    <property type="term" value="C:cytoplasm"/>
    <property type="evidence" value="ECO:0007669"/>
    <property type="project" value="TreeGrafter"/>
</dbReference>
<dbReference type="InterPro" id="IPR032634">
    <property type="entry name" value="Gef2/Nod1_dom"/>
</dbReference>
<dbReference type="InterPro" id="IPR051492">
    <property type="entry name" value="Dynamin-Rho_GEF"/>
</dbReference>
<feature type="domain" description="DH" evidence="2">
    <location>
        <begin position="244"/>
        <end position="453"/>
    </location>
</feature>
<evidence type="ECO:0000256" key="1">
    <source>
        <dbReference type="SAM" id="MobiDB-lite"/>
    </source>
</evidence>
<dbReference type="Pfam" id="PF17114">
    <property type="entry name" value="Nod1"/>
    <property type="match status" value="1"/>
</dbReference>
<protein>
    <submittedName>
        <fullName evidence="3">Putative rho guanine nucleotide exchange factor gef2</fullName>
    </submittedName>
</protein>
<dbReference type="GO" id="GO:0005085">
    <property type="term" value="F:guanyl-nucleotide exchange factor activity"/>
    <property type="evidence" value="ECO:0007669"/>
    <property type="project" value="InterPro"/>
</dbReference>
<feature type="region of interest" description="Disordered" evidence="1">
    <location>
        <begin position="1092"/>
        <end position="1252"/>
    </location>
</feature>
<dbReference type="SUPFAM" id="SSF48065">
    <property type="entry name" value="DBL homology domain (DH-domain)"/>
    <property type="match status" value="1"/>
</dbReference>
<evidence type="ECO:0000313" key="4">
    <source>
        <dbReference type="Proteomes" id="UP000283383"/>
    </source>
</evidence>
<feature type="region of interest" description="Disordered" evidence="1">
    <location>
        <begin position="834"/>
        <end position="858"/>
    </location>
</feature>
<dbReference type="InterPro" id="IPR035899">
    <property type="entry name" value="DBL_dom_sf"/>
</dbReference>
<feature type="compositionally biased region" description="Low complexity" evidence="1">
    <location>
        <begin position="1222"/>
        <end position="1234"/>
    </location>
</feature>
<name>A0A420H9J5_9PEZI</name>
<dbReference type="InterPro" id="IPR057454">
    <property type="entry name" value="Bud3_C"/>
</dbReference>
<dbReference type="PANTHER" id="PTHR22834">
    <property type="entry name" value="NUCLEAR FUSION PROTEIN FUS2"/>
    <property type="match status" value="1"/>
</dbReference>
<dbReference type="SMART" id="SM00325">
    <property type="entry name" value="RhoGEF"/>
    <property type="match status" value="1"/>
</dbReference>
<gene>
    <name evidence="3" type="ORF">GcM3_212014</name>
</gene>
<keyword evidence="4" id="KW-1185">Reference proteome</keyword>
<evidence type="ECO:0000259" key="2">
    <source>
        <dbReference type="PROSITE" id="PS50010"/>
    </source>
</evidence>
<dbReference type="Pfam" id="PF00621">
    <property type="entry name" value="RhoGEF"/>
    <property type="match status" value="1"/>
</dbReference>
<accession>A0A420H9J5</accession>
<feature type="compositionally biased region" description="Polar residues" evidence="1">
    <location>
        <begin position="834"/>
        <end position="852"/>
    </location>
</feature>
<dbReference type="GO" id="GO:0031991">
    <property type="term" value="P:regulation of actomyosin contractile ring contraction"/>
    <property type="evidence" value="ECO:0007669"/>
    <property type="project" value="TreeGrafter"/>
</dbReference>
<dbReference type="Pfam" id="PF25351">
    <property type="entry name" value="PH_BUD3_C"/>
    <property type="match status" value="1"/>
</dbReference>
<feature type="compositionally biased region" description="Polar residues" evidence="1">
    <location>
        <begin position="1304"/>
        <end position="1334"/>
    </location>
</feature>
<feature type="compositionally biased region" description="Polar residues" evidence="1">
    <location>
        <begin position="1239"/>
        <end position="1252"/>
    </location>
</feature>
<dbReference type="EMBL" id="MCBQ01021281">
    <property type="protein sequence ID" value="RKF54081.1"/>
    <property type="molecule type" value="Genomic_DNA"/>
</dbReference>
<sequence>MVRITDELDLSQDDLTLYHTTDGHLGNSPVLIFHGPSIISNSTQNSSRIQVHIFTIAGFQSYRRITISPNSPFYQSVDYLPREKQGDEICRGIAFGLLKYLKELPDTVKSTLKSHVTNPRGKQSFSVPSLFSEQHAAILASSMVKAENTVEVLLDILTALCPYNINHVDIDLILPSKSIKSIDENAEIVDDTLDSDINRYGDYAPLVKLFGNVTFIPSSKLRRAPSRASSTNRSRSFSKEQKIALRREMGELVDTEERYVIKMYELVHNIANEFLEKAKNRTPGSFSPSEEDLENLFPKSLYKILQVNTAFLNAVQKIMDESEENAMFDLEAPAVTSTSSRSGINKQLQDPTGALSFAMSLLEWFPQFSDCYRDYIRASQLFPQTITSFVKQQSSFSKRVQVTGEQQLRSAVIEPVQRLPRYSLFIDNIVSCLPVLHPALQPFLKARDIITSICSMDPSGSENSQLFKRLGNLIDLWPTDLVFQGRLITAVDYIELASPFHKTPDSNSRKGIFLIFADKIVLLNKSHRCSISAKGFLAEIEKPSAFSMMATMTATASGNKRTYDLSFSSWYKLCEARFTTSDDCRCVYLISDHEPIENTKTRDKSVTNFPIRVFILQGSYENKGIKFTEEITKARIEGRFSEEDRESCQWSLRSVKLASTDLTIHTAIYEETADYLTKNRIGPAMLRVLVDHSINTNGVDSSHQGCEVNASITTITSGTKYRFEIAGHNQKNFADDLVTDQLLSTLVVKILDLVRSHYSLRNLVPTEPYTSFYIKMLKSLQIQDEREKNRSFMPSSPVKLLTNLFNTTPSISGNKNLKTSSRINFLSLTRSDSNKSKISNLEPDTSADVQSDNSERPDNHLIRLEETFSAYTTAIHSRKGNVIGRALRNYATTDELAVNAIYNTFIENPYDQRAASEVTIDILFAAFEKYLRMAWKEQMGDVISLQTLDELQLQALRLASGDFSHYVRLILSEMTPQNRRAFISIVKLLADLLDGCGNDGDRGTITAAFAELLVIDGNPHDYINLLDRLILDQEKIFQFLETSAVDGAGTNVLTASISGNKPNSSAVGSIASNTSSFRKRFAETVLRQNTSSEKPSVWRSLGKNSRNITCGDQTHTNSSLFRSRSIESQFRRPNPRERPTIIDAFEQRPSSSSGPTAILHLNGNSHSGEKTYSKPTKKKRRSSLSDLKSHYSEVSLDLSKNSDAPEGHQSSLKVSISTPFTSSPSKIPLSSASPERSRNSIYKTGSPTQKENLNLSLPIQKKKKFPVEYSSMMASTSTPSNSDAVLIKDLWTTPSLKKSLSLSQTNIPSLSNQSSTTSAKRASRPPTSHSNAPRSPQKLRLPSPQKLRERIHVEAKAIREADSNIHSEISKISAQMARLHTTEKSSYNQQISQPPSLLTIQSSLSFLASRIPDIIADLTARNEAIELDIERSLQALEFKLKGLDQLYLEATAENELLYERFNGELARIVKAVKGKAEDSVGSSSMRNERFERGDLVDKIRQSTEETAIIRSENARLKRELLSLKALLKVCE</sequence>
<dbReference type="Proteomes" id="UP000283383">
    <property type="component" value="Unassembled WGS sequence"/>
</dbReference>